<sequence length="148" mass="16016">MISSASLMAGGRCLNLLSNAQKYTCNRDLTAPVELLQRSAGHRSDERHGLRCGHVRESQLRPGHSGPATLIDRAKFQYVSANLENLEANLNKVKRYQIFTVGGVLAAAAMGFSSVFVLTNALRLRGFRPPVRPDPVPAQPVASSPVHA</sequence>
<dbReference type="RefSeq" id="WP_229780853.1">
    <property type="nucleotide sequence ID" value="NZ_BMPP01000014.1"/>
</dbReference>
<gene>
    <name evidence="3" type="ORF">GCM10008955_30230</name>
</gene>
<keyword evidence="2" id="KW-0812">Transmembrane</keyword>
<keyword evidence="4" id="KW-1185">Reference proteome</keyword>
<evidence type="ECO:0000313" key="3">
    <source>
        <dbReference type="EMBL" id="GGK34112.1"/>
    </source>
</evidence>
<feature type="region of interest" description="Disordered" evidence="1">
    <location>
        <begin position="128"/>
        <end position="148"/>
    </location>
</feature>
<evidence type="ECO:0000313" key="4">
    <source>
        <dbReference type="Proteomes" id="UP000647587"/>
    </source>
</evidence>
<name>A0ABQ2EZG3_9DEIO</name>
<feature type="compositionally biased region" description="Low complexity" evidence="1">
    <location>
        <begin position="139"/>
        <end position="148"/>
    </location>
</feature>
<organism evidence="3 4">
    <name type="scientific">Deinococcus malanensis</name>
    <dbReference type="NCBI Taxonomy" id="1706855"/>
    <lineage>
        <taxon>Bacteria</taxon>
        <taxon>Thermotogati</taxon>
        <taxon>Deinococcota</taxon>
        <taxon>Deinococci</taxon>
        <taxon>Deinococcales</taxon>
        <taxon>Deinococcaceae</taxon>
        <taxon>Deinococcus</taxon>
    </lineage>
</organism>
<keyword evidence="2" id="KW-0472">Membrane</keyword>
<reference evidence="4" key="1">
    <citation type="journal article" date="2019" name="Int. J. Syst. Evol. Microbiol.">
        <title>The Global Catalogue of Microorganisms (GCM) 10K type strain sequencing project: providing services to taxonomists for standard genome sequencing and annotation.</title>
        <authorList>
            <consortium name="The Broad Institute Genomics Platform"/>
            <consortium name="The Broad Institute Genome Sequencing Center for Infectious Disease"/>
            <person name="Wu L."/>
            <person name="Ma J."/>
        </authorList>
    </citation>
    <scope>NUCLEOTIDE SEQUENCE [LARGE SCALE GENOMIC DNA]</scope>
    <source>
        <strain evidence="4">JCM 30331</strain>
    </source>
</reference>
<proteinExistence type="predicted"/>
<dbReference type="EMBL" id="BMPP01000014">
    <property type="protein sequence ID" value="GGK34112.1"/>
    <property type="molecule type" value="Genomic_DNA"/>
</dbReference>
<comment type="caution">
    <text evidence="3">The sequence shown here is derived from an EMBL/GenBank/DDBJ whole genome shotgun (WGS) entry which is preliminary data.</text>
</comment>
<protein>
    <submittedName>
        <fullName evidence="3">Uncharacterized protein</fullName>
    </submittedName>
</protein>
<evidence type="ECO:0000256" key="1">
    <source>
        <dbReference type="SAM" id="MobiDB-lite"/>
    </source>
</evidence>
<evidence type="ECO:0000256" key="2">
    <source>
        <dbReference type="SAM" id="Phobius"/>
    </source>
</evidence>
<feature type="transmembrane region" description="Helical" evidence="2">
    <location>
        <begin position="96"/>
        <end position="118"/>
    </location>
</feature>
<accession>A0ABQ2EZG3</accession>
<keyword evidence="2" id="KW-1133">Transmembrane helix</keyword>
<dbReference type="Proteomes" id="UP000647587">
    <property type="component" value="Unassembled WGS sequence"/>
</dbReference>